<dbReference type="RefSeq" id="XP_014558429.1">
    <property type="nucleotide sequence ID" value="XM_014702943.1"/>
</dbReference>
<protein>
    <submittedName>
        <fullName evidence="1">Uncharacterized protein</fullName>
    </submittedName>
</protein>
<gene>
    <name evidence="1" type="ORF">COCVIDRAFT_36187</name>
</gene>
<reference evidence="1 2" key="1">
    <citation type="journal article" date="2013" name="PLoS Genet.">
        <title>Comparative genome structure, secondary metabolite, and effector coding capacity across Cochliobolus pathogens.</title>
        <authorList>
            <person name="Condon B.J."/>
            <person name="Leng Y."/>
            <person name="Wu D."/>
            <person name="Bushley K.E."/>
            <person name="Ohm R.A."/>
            <person name="Otillar R."/>
            <person name="Martin J."/>
            <person name="Schackwitz W."/>
            <person name="Grimwood J."/>
            <person name="MohdZainudin N."/>
            <person name="Xue C."/>
            <person name="Wang R."/>
            <person name="Manning V.A."/>
            <person name="Dhillon B."/>
            <person name="Tu Z.J."/>
            <person name="Steffenson B.J."/>
            <person name="Salamov A."/>
            <person name="Sun H."/>
            <person name="Lowry S."/>
            <person name="LaButti K."/>
            <person name="Han J."/>
            <person name="Copeland A."/>
            <person name="Lindquist E."/>
            <person name="Barry K."/>
            <person name="Schmutz J."/>
            <person name="Baker S.E."/>
            <person name="Ciuffetti L.M."/>
            <person name="Grigoriev I.V."/>
            <person name="Zhong S."/>
            <person name="Turgeon B.G."/>
        </authorList>
    </citation>
    <scope>NUCLEOTIDE SEQUENCE [LARGE SCALE GENOMIC DNA]</scope>
    <source>
        <strain evidence="1 2">FI3</strain>
    </source>
</reference>
<proteinExistence type="predicted"/>
<evidence type="ECO:0000313" key="2">
    <source>
        <dbReference type="Proteomes" id="UP000054337"/>
    </source>
</evidence>
<dbReference type="GeneID" id="26255883"/>
<dbReference type="HOGENOM" id="CLU_169798_0_0_1"/>
<keyword evidence="2" id="KW-1185">Reference proteome</keyword>
<dbReference type="AlphaFoldDB" id="W7EE73"/>
<name>W7EE73_BIPV3</name>
<dbReference type="Proteomes" id="UP000054337">
    <property type="component" value="Unassembled WGS sequence"/>
</dbReference>
<dbReference type="OrthoDB" id="10386094at2759"/>
<organism evidence="1 2">
    <name type="scientific">Bipolaris victoriae (strain FI3)</name>
    <name type="common">Victoria blight of oats agent</name>
    <name type="synonym">Cochliobolus victoriae</name>
    <dbReference type="NCBI Taxonomy" id="930091"/>
    <lineage>
        <taxon>Eukaryota</taxon>
        <taxon>Fungi</taxon>
        <taxon>Dikarya</taxon>
        <taxon>Ascomycota</taxon>
        <taxon>Pezizomycotina</taxon>
        <taxon>Dothideomycetes</taxon>
        <taxon>Pleosporomycetidae</taxon>
        <taxon>Pleosporales</taxon>
        <taxon>Pleosporineae</taxon>
        <taxon>Pleosporaceae</taxon>
        <taxon>Bipolaris</taxon>
    </lineage>
</organism>
<evidence type="ECO:0000313" key="1">
    <source>
        <dbReference type="EMBL" id="EUN28833.1"/>
    </source>
</evidence>
<sequence length="79" mass="8754">MQVPVGTSSAVSTMPWYRLRTRCDSNLLHRVQQPCAACRGANLILHPRKSRRLGDTVVDALKFSACHGAQALVHRVLCK</sequence>
<accession>W7EE73</accession>
<dbReference type="EMBL" id="KI968717">
    <property type="protein sequence ID" value="EUN28833.1"/>
    <property type="molecule type" value="Genomic_DNA"/>
</dbReference>